<dbReference type="Gene3D" id="3.30.450.40">
    <property type="match status" value="1"/>
</dbReference>
<dbReference type="InterPro" id="IPR011495">
    <property type="entry name" value="Sig_transdc_His_kin_sub2_dim/P"/>
</dbReference>
<comment type="catalytic activity">
    <reaction evidence="1">
        <text>ATP + protein L-histidine = ADP + protein N-phospho-L-histidine.</text>
        <dbReference type="EC" id="2.7.13.3"/>
    </reaction>
</comment>
<dbReference type="GO" id="GO:0004673">
    <property type="term" value="F:protein histidine kinase activity"/>
    <property type="evidence" value="ECO:0007669"/>
    <property type="project" value="UniProtKB-EC"/>
</dbReference>
<evidence type="ECO:0000256" key="1">
    <source>
        <dbReference type="ARBA" id="ARBA00000085"/>
    </source>
</evidence>
<dbReference type="STRING" id="280332.CQ12_28635"/>
<dbReference type="OrthoDB" id="9767435at2"/>
<comment type="caution">
    <text evidence="10">The sequence shown here is derived from an EMBL/GenBank/DDBJ whole genome shotgun (WGS) entry which is preliminary data.</text>
</comment>
<gene>
    <name evidence="10" type="ORF">CQ12_28635</name>
</gene>
<keyword evidence="4" id="KW-0808">Transferase</keyword>
<keyword evidence="11" id="KW-1185">Reference proteome</keyword>
<dbReference type="InterPro" id="IPR029016">
    <property type="entry name" value="GAF-like_dom_sf"/>
</dbReference>
<reference evidence="10 11" key="1">
    <citation type="submission" date="2014-03" db="EMBL/GenBank/DDBJ databases">
        <title>Bradyrhizobium valentinum sp. nov., isolated from effective nodules of Lupinus mariae-josephae, a lupine endemic of basic-lime soils in Eastern Spain.</title>
        <authorList>
            <person name="Duran D."/>
            <person name="Rey L."/>
            <person name="Navarro A."/>
            <person name="Busquets A."/>
            <person name="Imperial J."/>
            <person name="Ruiz-Argueso T."/>
        </authorList>
    </citation>
    <scope>NUCLEOTIDE SEQUENCE [LARGE SCALE GENOMIC DNA]</scope>
    <source>
        <strain evidence="10 11">PAC68</strain>
    </source>
</reference>
<keyword evidence="5" id="KW-0547">Nucleotide-binding</keyword>
<dbReference type="GO" id="GO:0005524">
    <property type="term" value="F:ATP binding"/>
    <property type="evidence" value="ECO:0007669"/>
    <property type="project" value="UniProtKB-KW"/>
</dbReference>
<organism evidence="10 11">
    <name type="scientific">Bradyrhizobium jicamae</name>
    <dbReference type="NCBI Taxonomy" id="280332"/>
    <lineage>
        <taxon>Bacteria</taxon>
        <taxon>Pseudomonadati</taxon>
        <taxon>Pseudomonadota</taxon>
        <taxon>Alphaproteobacteria</taxon>
        <taxon>Hyphomicrobiales</taxon>
        <taxon>Nitrobacteraceae</taxon>
        <taxon>Bradyrhizobium</taxon>
    </lineage>
</organism>
<feature type="domain" description="Histidine kinase/HSP90-like ATPase" evidence="9">
    <location>
        <begin position="294"/>
        <end position="389"/>
    </location>
</feature>
<evidence type="ECO:0000256" key="7">
    <source>
        <dbReference type="ARBA" id="ARBA00022840"/>
    </source>
</evidence>
<keyword evidence="7" id="KW-0067">ATP-binding</keyword>
<keyword evidence="3" id="KW-0597">Phosphoprotein</keyword>
<dbReference type="Pfam" id="PF01590">
    <property type="entry name" value="GAF"/>
    <property type="match status" value="1"/>
</dbReference>
<dbReference type="RefSeq" id="WP_057833696.1">
    <property type="nucleotide sequence ID" value="NZ_LLXZ01000010.1"/>
</dbReference>
<feature type="domain" description="GAF" evidence="8">
    <location>
        <begin position="36"/>
        <end position="185"/>
    </location>
</feature>
<evidence type="ECO:0000259" key="9">
    <source>
        <dbReference type="SMART" id="SM00387"/>
    </source>
</evidence>
<dbReference type="PANTHER" id="PTHR41523">
    <property type="entry name" value="TWO-COMPONENT SYSTEM SENSOR PROTEIN"/>
    <property type="match status" value="1"/>
</dbReference>
<dbReference type="AlphaFoldDB" id="A0A0R3MA20"/>
<evidence type="ECO:0000313" key="11">
    <source>
        <dbReference type="Proteomes" id="UP000050863"/>
    </source>
</evidence>
<dbReference type="InterPro" id="IPR036890">
    <property type="entry name" value="HATPase_C_sf"/>
</dbReference>
<evidence type="ECO:0000313" key="10">
    <source>
        <dbReference type="EMBL" id="KRR14837.1"/>
    </source>
</evidence>
<dbReference type="EMBL" id="LLXZ01000010">
    <property type="protein sequence ID" value="KRR14837.1"/>
    <property type="molecule type" value="Genomic_DNA"/>
</dbReference>
<name>A0A0R3MA20_9BRAD</name>
<dbReference type="SMART" id="SM00065">
    <property type="entry name" value="GAF"/>
    <property type="match status" value="1"/>
</dbReference>
<protein>
    <recommendedName>
        <fullName evidence="2">histidine kinase</fullName>
        <ecNumber evidence="2">2.7.13.3</ecNumber>
    </recommendedName>
</protein>
<dbReference type="EC" id="2.7.13.3" evidence="2"/>
<dbReference type="Pfam" id="PF07568">
    <property type="entry name" value="HisKA_2"/>
    <property type="match status" value="1"/>
</dbReference>
<dbReference type="SUPFAM" id="SSF55781">
    <property type="entry name" value="GAF domain-like"/>
    <property type="match status" value="1"/>
</dbReference>
<dbReference type="PANTHER" id="PTHR41523:SF8">
    <property type="entry name" value="ETHYLENE RESPONSE SENSOR PROTEIN"/>
    <property type="match status" value="1"/>
</dbReference>
<evidence type="ECO:0000256" key="3">
    <source>
        <dbReference type="ARBA" id="ARBA00022553"/>
    </source>
</evidence>
<evidence type="ECO:0000256" key="5">
    <source>
        <dbReference type="ARBA" id="ARBA00022741"/>
    </source>
</evidence>
<evidence type="ECO:0000256" key="2">
    <source>
        <dbReference type="ARBA" id="ARBA00012438"/>
    </source>
</evidence>
<evidence type="ECO:0000259" key="8">
    <source>
        <dbReference type="SMART" id="SM00065"/>
    </source>
</evidence>
<dbReference type="Proteomes" id="UP000050863">
    <property type="component" value="Unassembled WGS sequence"/>
</dbReference>
<dbReference type="SMART" id="SM00387">
    <property type="entry name" value="HATPase_c"/>
    <property type="match status" value="1"/>
</dbReference>
<dbReference type="InterPro" id="IPR003594">
    <property type="entry name" value="HATPase_dom"/>
</dbReference>
<evidence type="ECO:0000256" key="6">
    <source>
        <dbReference type="ARBA" id="ARBA00022777"/>
    </source>
</evidence>
<dbReference type="Pfam" id="PF02518">
    <property type="entry name" value="HATPase_c"/>
    <property type="match status" value="1"/>
</dbReference>
<dbReference type="Gene3D" id="3.30.450.20">
    <property type="entry name" value="PAS domain"/>
    <property type="match status" value="1"/>
</dbReference>
<evidence type="ECO:0000256" key="4">
    <source>
        <dbReference type="ARBA" id="ARBA00022679"/>
    </source>
</evidence>
<sequence length="389" mass="42842">MEDRPHETSDSGKLDKLRRHIRILVDIGRLSVEDVDLDRFLDRAVIQIARAVEIHHVKVLRYRPEASDLLLVAGVGWKEGVAHTATFSVDLRSPPGRAFQTGEPVSIKDFSEQEEYIRSDFLNQHGIVSLSNVPVLIGGAAWGVLEVDSTTPRDFTEDTTDFLTATAALLGTVLHHKARPDEQARLMAAVAESQKREILLREMQHRVKNNFQLVLSSISIQKHRYGGAEVHRALNHVASRINAISLAHDQLAPRPEGQIVRLSHYVRALCSAIRQQVEQVEFDVECDELELNIDRALPVGLILNETAMNSIKHAFGTEGGRIKVSLVGGIGYGEARLTMSDNGRGMHSPNKSGSGLKLIVSLARQIGGTVNHESNHGGTTTTLTFPLIS</sequence>
<keyword evidence="6" id="KW-0418">Kinase</keyword>
<dbReference type="InterPro" id="IPR003018">
    <property type="entry name" value="GAF"/>
</dbReference>
<proteinExistence type="predicted"/>
<accession>A0A0R3MA20</accession>
<dbReference type="SUPFAM" id="SSF55874">
    <property type="entry name" value="ATPase domain of HSP90 chaperone/DNA topoisomerase II/histidine kinase"/>
    <property type="match status" value="1"/>
</dbReference>
<dbReference type="Gene3D" id="3.30.565.10">
    <property type="entry name" value="Histidine kinase-like ATPase, C-terminal domain"/>
    <property type="match status" value="1"/>
</dbReference>